<organism evidence="1 2">
    <name type="scientific">Artemisia annua</name>
    <name type="common">Sweet wormwood</name>
    <dbReference type="NCBI Taxonomy" id="35608"/>
    <lineage>
        <taxon>Eukaryota</taxon>
        <taxon>Viridiplantae</taxon>
        <taxon>Streptophyta</taxon>
        <taxon>Embryophyta</taxon>
        <taxon>Tracheophyta</taxon>
        <taxon>Spermatophyta</taxon>
        <taxon>Magnoliopsida</taxon>
        <taxon>eudicotyledons</taxon>
        <taxon>Gunneridae</taxon>
        <taxon>Pentapetalae</taxon>
        <taxon>asterids</taxon>
        <taxon>campanulids</taxon>
        <taxon>Asterales</taxon>
        <taxon>Asteraceae</taxon>
        <taxon>Asteroideae</taxon>
        <taxon>Anthemideae</taxon>
        <taxon>Artemisiinae</taxon>
        <taxon>Artemisia</taxon>
    </lineage>
</organism>
<dbReference type="AlphaFoldDB" id="A0A2U1QFM0"/>
<dbReference type="EMBL" id="PKPP01000159">
    <property type="protein sequence ID" value="PWA96794.1"/>
    <property type="molecule type" value="Genomic_DNA"/>
</dbReference>
<protein>
    <submittedName>
        <fullName evidence="1">Uncharacterized protein</fullName>
    </submittedName>
</protein>
<reference evidence="1 2" key="1">
    <citation type="journal article" date="2018" name="Mol. Plant">
        <title>The genome of Artemisia annua provides insight into the evolution of Asteraceae family and artemisinin biosynthesis.</title>
        <authorList>
            <person name="Shen Q."/>
            <person name="Zhang L."/>
            <person name="Liao Z."/>
            <person name="Wang S."/>
            <person name="Yan T."/>
            <person name="Shi P."/>
            <person name="Liu M."/>
            <person name="Fu X."/>
            <person name="Pan Q."/>
            <person name="Wang Y."/>
            <person name="Lv Z."/>
            <person name="Lu X."/>
            <person name="Zhang F."/>
            <person name="Jiang W."/>
            <person name="Ma Y."/>
            <person name="Chen M."/>
            <person name="Hao X."/>
            <person name="Li L."/>
            <person name="Tang Y."/>
            <person name="Lv G."/>
            <person name="Zhou Y."/>
            <person name="Sun X."/>
            <person name="Brodelius P.E."/>
            <person name="Rose J.K.C."/>
            <person name="Tang K."/>
        </authorList>
    </citation>
    <scope>NUCLEOTIDE SEQUENCE [LARGE SCALE GENOMIC DNA]</scope>
    <source>
        <strain evidence="2">cv. Huhao1</strain>
        <tissue evidence="1">Leaf</tissue>
    </source>
</reference>
<proteinExistence type="predicted"/>
<evidence type="ECO:0000313" key="1">
    <source>
        <dbReference type="EMBL" id="PWA96794.1"/>
    </source>
</evidence>
<dbReference type="InterPro" id="IPR005024">
    <property type="entry name" value="Snf7_fam"/>
</dbReference>
<evidence type="ECO:0000313" key="2">
    <source>
        <dbReference type="Proteomes" id="UP000245207"/>
    </source>
</evidence>
<name>A0A2U1QFM0_ARTAN</name>
<dbReference type="Pfam" id="PF03357">
    <property type="entry name" value="Snf7"/>
    <property type="match status" value="1"/>
</dbReference>
<keyword evidence="2" id="KW-1185">Reference proteome</keyword>
<dbReference type="Proteomes" id="UP000245207">
    <property type="component" value="Unassembled WGS sequence"/>
</dbReference>
<sequence>MQLRSLNQDISVSRVEKLMKDLKRETDRVEAVSEAISRGFKEVLGVNDERVDNIVRQFKAEAELERKQALDHVKKKPSASSADCCPIM</sequence>
<dbReference type="GO" id="GO:0007034">
    <property type="term" value="P:vacuolar transport"/>
    <property type="evidence" value="ECO:0007669"/>
    <property type="project" value="InterPro"/>
</dbReference>
<gene>
    <name evidence="1" type="ORF">CTI12_AA035840</name>
</gene>
<comment type="caution">
    <text evidence="1">The sequence shown here is derived from an EMBL/GenBank/DDBJ whole genome shotgun (WGS) entry which is preliminary data.</text>
</comment>
<dbReference type="Gene3D" id="6.10.140.1230">
    <property type="match status" value="1"/>
</dbReference>
<accession>A0A2U1QFM0</accession>